<reference evidence="4" key="1">
    <citation type="submission" date="2016-10" db="EMBL/GenBank/DDBJ databases">
        <authorList>
            <person name="Varghese N."/>
            <person name="Submissions S."/>
        </authorList>
    </citation>
    <scope>NUCLEOTIDE SEQUENCE [LARGE SCALE GENOMIC DNA]</scope>
    <source>
        <strain evidence="4">CGMCC 4.7038</strain>
    </source>
</reference>
<dbReference type="PROSITE" id="PS51257">
    <property type="entry name" value="PROKAR_LIPOPROTEIN"/>
    <property type="match status" value="1"/>
</dbReference>
<evidence type="ECO:0000256" key="1">
    <source>
        <dbReference type="SAM" id="MobiDB-lite"/>
    </source>
</evidence>
<proteinExistence type="predicted"/>
<gene>
    <name evidence="3" type="ORF">SAMN05443287_107282</name>
</gene>
<dbReference type="STRING" id="1144548.SAMN05443287_107282"/>
<protein>
    <recommendedName>
        <fullName evidence="5">BNR repeat-like domain-containing protein</fullName>
    </recommendedName>
</protein>
<organism evidence="3 4">
    <name type="scientific">Micromonospora phaseoli</name>
    <dbReference type="NCBI Taxonomy" id="1144548"/>
    <lineage>
        <taxon>Bacteria</taxon>
        <taxon>Bacillati</taxon>
        <taxon>Actinomycetota</taxon>
        <taxon>Actinomycetes</taxon>
        <taxon>Micromonosporales</taxon>
        <taxon>Micromonosporaceae</taxon>
        <taxon>Micromonospora</taxon>
    </lineage>
</organism>
<keyword evidence="4" id="KW-1185">Reference proteome</keyword>
<feature type="signal peptide" evidence="2">
    <location>
        <begin position="1"/>
        <end position="19"/>
    </location>
</feature>
<name>A0A1H7BL44_9ACTN</name>
<dbReference type="SUPFAM" id="SSF110296">
    <property type="entry name" value="Oligoxyloglucan reducing end-specific cellobiohydrolase"/>
    <property type="match status" value="1"/>
</dbReference>
<feature type="chain" id="PRO_5038566092" description="BNR repeat-like domain-containing protein" evidence="2">
    <location>
        <begin position="20"/>
        <end position="376"/>
    </location>
</feature>
<sequence length="376" mass="40049">MTARRVRSLLLSALVAALAGCSIGDVRRTAPAPEPTVSDSASPPPAPRPVAETRTTRLAVPERYDPPYVEFVDAEGGYALFAACDGRPPGPDCPALLWSTRDGGRSWQQLRHPKPVADNQQLYATVDVLALHAEPHGWWSSTDGGETFRHSPGEDAPASWQETQGRFQIIEGSGEVGRWNGRRLRPVPAQPPLSATHAVAVGDELISNSDGTTFDVPLIAAGLSKDGRPAVVQSWDEGRSWHAGELLPDAGEVSVLRVVLRPDGQWLIGERPDRTGFPALWRGNAGGGWFRVYAEGHPESGRVTPLGGSTAAVISPRGAGAVIGGRYQDLPWPVTAEHTLRVLADGTLFAAAPQGVLLGTGQHAERNWVAINLDGD</sequence>
<dbReference type="Proteomes" id="UP000198707">
    <property type="component" value="Unassembled WGS sequence"/>
</dbReference>
<evidence type="ECO:0000256" key="2">
    <source>
        <dbReference type="SAM" id="SignalP"/>
    </source>
</evidence>
<dbReference type="InterPro" id="IPR015943">
    <property type="entry name" value="WD40/YVTN_repeat-like_dom_sf"/>
</dbReference>
<evidence type="ECO:0000313" key="3">
    <source>
        <dbReference type="EMBL" id="SEJ77077.1"/>
    </source>
</evidence>
<evidence type="ECO:0000313" key="4">
    <source>
        <dbReference type="Proteomes" id="UP000198707"/>
    </source>
</evidence>
<evidence type="ECO:0008006" key="5">
    <source>
        <dbReference type="Google" id="ProtNLM"/>
    </source>
</evidence>
<feature type="region of interest" description="Disordered" evidence="1">
    <location>
        <begin position="30"/>
        <end position="57"/>
    </location>
</feature>
<dbReference type="Gene3D" id="2.130.10.10">
    <property type="entry name" value="YVTN repeat-like/Quinoprotein amine dehydrogenase"/>
    <property type="match status" value="1"/>
</dbReference>
<dbReference type="AlphaFoldDB" id="A0A1H7BL44"/>
<keyword evidence="2" id="KW-0732">Signal</keyword>
<accession>A0A1H7BL44</accession>
<dbReference type="EMBL" id="FNYV01000007">
    <property type="protein sequence ID" value="SEJ77077.1"/>
    <property type="molecule type" value="Genomic_DNA"/>
</dbReference>